<dbReference type="EMBL" id="PGCJ01000019">
    <property type="protein sequence ID" value="PLW56565.1"/>
    <property type="molecule type" value="Genomic_DNA"/>
</dbReference>
<feature type="compositionally biased region" description="Acidic residues" evidence="1">
    <location>
        <begin position="436"/>
        <end position="446"/>
    </location>
</feature>
<evidence type="ECO:0000313" key="2">
    <source>
        <dbReference type="EMBL" id="PLW56565.1"/>
    </source>
</evidence>
<keyword evidence="3" id="KW-1185">Reference proteome</keyword>
<evidence type="ECO:0000256" key="1">
    <source>
        <dbReference type="SAM" id="MobiDB-lite"/>
    </source>
</evidence>
<feature type="compositionally biased region" description="Acidic residues" evidence="1">
    <location>
        <begin position="567"/>
        <end position="593"/>
    </location>
</feature>
<name>A0A2N5W2W8_9BASI</name>
<dbReference type="AlphaFoldDB" id="A0A2N5W2W8"/>
<comment type="caution">
    <text evidence="2">The sequence shown here is derived from an EMBL/GenBank/DDBJ whole genome shotgun (WGS) entry which is preliminary data.</text>
</comment>
<feature type="region of interest" description="Disordered" evidence="1">
    <location>
        <begin position="436"/>
        <end position="458"/>
    </location>
</feature>
<dbReference type="Proteomes" id="UP000235388">
    <property type="component" value="Unassembled WGS sequence"/>
</dbReference>
<evidence type="ECO:0000313" key="3">
    <source>
        <dbReference type="Proteomes" id="UP000235388"/>
    </source>
</evidence>
<feature type="compositionally biased region" description="Basic and acidic residues" evidence="1">
    <location>
        <begin position="555"/>
        <end position="566"/>
    </location>
</feature>
<dbReference type="CDD" id="cd21393">
    <property type="entry name" value="sm_acid_XPC-like"/>
    <property type="match status" value="1"/>
</dbReference>
<reference evidence="2 3" key="1">
    <citation type="submission" date="2017-11" db="EMBL/GenBank/DDBJ databases">
        <title>De novo assembly and phasing of dikaryotic genomes from two isolates of Puccinia coronata f. sp. avenae, the causal agent of oat crown rust.</title>
        <authorList>
            <person name="Miller M.E."/>
            <person name="Zhang Y."/>
            <person name="Omidvar V."/>
            <person name="Sperschneider J."/>
            <person name="Schwessinger B."/>
            <person name="Raley C."/>
            <person name="Palmer J.M."/>
            <person name="Garnica D."/>
            <person name="Upadhyaya N."/>
            <person name="Rathjen J."/>
            <person name="Taylor J.M."/>
            <person name="Park R.F."/>
            <person name="Dodds P.N."/>
            <person name="Hirsch C.D."/>
            <person name="Kianian S.F."/>
            <person name="Figueroa M."/>
        </authorList>
    </citation>
    <scope>NUCLEOTIDE SEQUENCE [LARGE SCALE GENOMIC DNA]</scope>
    <source>
        <strain evidence="2">12NC29</strain>
    </source>
</reference>
<sequence>MSSRLRNPELPDPPKQKLRKTFRNSFFLSKVFAQISTFNTGLAKEGNALLTREHVVIVLFLGVSLRARAASTAPAVEKPAEEAPPDFTQHLIQAGSARAEEYISVLNKFSERDQALELIRGKDVFDFNESCETRRHLYIVKANDYEGKMRDRLHLRHVATLLWGPGKRHIAGGLAIYSTPLSFKGNETLAITTEDIYTIEFSCQRLAELACELVEYHLNQFMKSLEEEDNSKPLLLVQTKVGSDRWLVKDPKCRMTEANWKVIRKQIPLLRPLPKPKLSSPQVNIPIQDQLAFEIFQLPPSFDIPQTIDNLLQLKLLALPYHIKLTKEAQSDTPVRILLRFTERTSAVICKINLYKLGFKDGNGDKIRVFIDGGDSSIDDTWQRWFNAVIWDEQQIQSFVQSRTRQEGARSNEDIDELEEEKKVVIGPSESQELEEFFETSDESADSDTLPSRPPRRTSTRTYLKSLLARQAQIEKVIQRLTLKAEEEFLANQALDDAGPKSEFYRVSEQVNNDKKYAKLMKQIERKRVMRRKLKNYRKIKELPEKIKQQRKQWRREQRARFREGAVDSEDESSGEASDDSDQDWERSEESDEPPSKRIHTHDEIYRHRFARPNEVLPGDVD</sequence>
<feature type="region of interest" description="Disordered" evidence="1">
    <location>
        <begin position="547"/>
        <end position="622"/>
    </location>
</feature>
<proteinExistence type="predicted"/>
<dbReference type="OrthoDB" id="2499796at2759"/>
<protein>
    <submittedName>
        <fullName evidence="2">Uncharacterized protein</fullName>
    </submittedName>
</protein>
<gene>
    <name evidence="2" type="ORF">PCANC_01442</name>
</gene>
<organism evidence="2 3">
    <name type="scientific">Puccinia coronata f. sp. avenae</name>
    <dbReference type="NCBI Taxonomy" id="200324"/>
    <lineage>
        <taxon>Eukaryota</taxon>
        <taxon>Fungi</taxon>
        <taxon>Dikarya</taxon>
        <taxon>Basidiomycota</taxon>
        <taxon>Pucciniomycotina</taxon>
        <taxon>Pucciniomycetes</taxon>
        <taxon>Pucciniales</taxon>
        <taxon>Pucciniaceae</taxon>
        <taxon>Puccinia</taxon>
    </lineage>
</organism>
<accession>A0A2N5W2W8</accession>